<dbReference type="Pfam" id="PF00392">
    <property type="entry name" value="GntR"/>
    <property type="match status" value="1"/>
</dbReference>
<dbReference type="Gene3D" id="1.20.120.530">
    <property type="entry name" value="GntR ligand-binding domain-like"/>
    <property type="match status" value="1"/>
</dbReference>
<evidence type="ECO:0000256" key="1">
    <source>
        <dbReference type="ARBA" id="ARBA00023015"/>
    </source>
</evidence>
<keyword evidence="3" id="KW-0804">Transcription</keyword>
<organism evidence="5 6">
    <name type="scientific">[Clostridium] citroniae WAL-17108</name>
    <dbReference type="NCBI Taxonomy" id="742733"/>
    <lineage>
        <taxon>Bacteria</taxon>
        <taxon>Bacillati</taxon>
        <taxon>Bacillota</taxon>
        <taxon>Clostridia</taxon>
        <taxon>Lachnospirales</taxon>
        <taxon>Lachnospiraceae</taxon>
        <taxon>Enterocloster</taxon>
    </lineage>
</organism>
<dbReference type="GO" id="GO:0003677">
    <property type="term" value="F:DNA binding"/>
    <property type="evidence" value="ECO:0007669"/>
    <property type="project" value="UniProtKB-KW"/>
</dbReference>
<dbReference type="HOGENOM" id="CLU_017584_9_1_9"/>
<dbReference type="eggNOG" id="COG2186">
    <property type="taxonomic scope" value="Bacteria"/>
</dbReference>
<evidence type="ECO:0000256" key="2">
    <source>
        <dbReference type="ARBA" id="ARBA00023125"/>
    </source>
</evidence>
<dbReference type="PRINTS" id="PR00035">
    <property type="entry name" value="HTHGNTR"/>
</dbReference>
<dbReference type="InterPro" id="IPR036390">
    <property type="entry name" value="WH_DNA-bd_sf"/>
</dbReference>
<dbReference type="PANTHER" id="PTHR43537">
    <property type="entry name" value="TRANSCRIPTIONAL REGULATOR, GNTR FAMILY"/>
    <property type="match status" value="1"/>
</dbReference>
<evidence type="ECO:0000259" key="4">
    <source>
        <dbReference type="PROSITE" id="PS50949"/>
    </source>
</evidence>
<dbReference type="EMBL" id="ADLJ01000007">
    <property type="protein sequence ID" value="EHF00164.1"/>
    <property type="molecule type" value="Genomic_DNA"/>
</dbReference>
<dbReference type="AlphaFoldDB" id="G5HEB6"/>
<keyword evidence="1" id="KW-0805">Transcription regulation</keyword>
<protein>
    <recommendedName>
        <fullName evidence="4">HTH gntR-type domain-containing protein</fullName>
    </recommendedName>
</protein>
<proteinExistence type="predicted"/>
<dbReference type="Pfam" id="PF07729">
    <property type="entry name" value="FCD"/>
    <property type="match status" value="1"/>
</dbReference>
<dbReference type="SMART" id="SM00345">
    <property type="entry name" value="HTH_GNTR"/>
    <property type="match status" value="1"/>
</dbReference>
<dbReference type="Proteomes" id="UP000003763">
    <property type="component" value="Unassembled WGS sequence"/>
</dbReference>
<dbReference type="SUPFAM" id="SSF48008">
    <property type="entry name" value="GntR ligand-binding domain-like"/>
    <property type="match status" value="1"/>
</dbReference>
<reference evidence="5 6" key="1">
    <citation type="submission" date="2011-08" db="EMBL/GenBank/DDBJ databases">
        <title>The Genome Sequence of Clostridium citroniae WAL-17108.</title>
        <authorList>
            <consortium name="The Broad Institute Genome Sequencing Platform"/>
            <person name="Earl A."/>
            <person name="Ward D."/>
            <person name="Feldgarden M."/>
            <person name="Gevers D."/>
            <person name="Finegold S.M."/>
            <person name="Summanen P.H."/>
            <person name="Molitoris D.R."/>
            <person name="Vaisanen M.L."/>
            <person name="Daigneault M."/>
            <person name="Allen-Vercoe E."/>
            <person name="Young S.K."/>
            <person name="Zeng Q."/>
            <person name="Gargeya S."/>
            <person name="Fitzgerald M."/>
            <person name="Haas B."/>
            <person name="Abouelleil A."/>
            <person name="Alvarado L."/>
            <person name="Arachchi H.M."/>
            <person name="Berlin A."/>
            <person name="Brown A."/>
            <person name="Chapman S.B."/>
            <person name="Chen Z."/>
            <person name="Dunbar C."/>
            <person name="Freedman E."/>
            <person name="Gearin G."/>
            <person name="Gellesch M."/>
            <person name="Goldberg J."/>
            <person name="Griggs A."/>
            <person name="Gujja S."/>
            <person name="Heiman D."/>
            <person name="Howarth C."/>
            <person name="Larson L."/>
            <person name="Lui A."/>
            <person name="MacDonald P.J.P."/>
            <person name="Montmayeur A."/>
            <person name="Murphy C."/>
            <person name="Neiman D."/>
            <person name="Pearson M."/>
            <person name="Priest M."/>
            <person name="Roberts A."/>
            <person name="Saif S."/>
            <person name="Shea T."/>
            <person name="Shenoy N."/>
            <person name="Sisk P."/>
            <person name="Stolte C."/>
            <person name="Sykes S."/>
            <person name="Wortman J."/>
            <person name="Nusbaum C."/>
            <person name="Birren B."/>
        </authorList>
    </citation>
    <scope>NUCLEOTIDE SEQUENCE [LARGE SCALE GENOMIC DNA]</scope>
    <source>
        <strain evidence="5 6">WAL-17108</strain>
    </source>
</reference>
<comment type="caution">
    <text evidence="5">The sequence shown here is derived from an EMBL/GenBank/DDBJ whole genome shotgun (WGS) entry which is preliminary data.</text>
</comment>
<dbReference type="PATRIC" id="fig|742733.3.peg.1089"/>
<dbReference type="SMART" id="SM00895">
    <property type="entry name" value="FCD"/>
    <property type="match status" value="1"/>
</dbReference>
<sequence length="229" mass="25753">MNEDKDKTASAETKLIQFIQDNDLQVGSLLPSERQLAAKLNISRGQLRNAIQKLAHEDMFDVIPQVGTMLKSRQPGATIFKKVLNLDTVDLQSLIEVRISLEVTAAGLAAKRAAQDDIQAIRDACLAYEREASAYSPWHEENIRFHMAIIRASKNGAIIAIMENLLNEAVLYTRSKQSSYTQERLNRSIREHKAITDAICSHDDEAAVREMSFHMQKMADVAEKLSKIF</sequence>
<dbReference type="SUPFAM" id="SSF46785">
    <property type="entry name" value="Winged helix' DNA-binding domain"/>
    <property type="match status" value="1"/>
</dbReference>
<evidence type="ECO:0000313" key="6">
    <source>
        <dbReference type="Proteomes" id="UP000003763"/>
    </source>
</evidence>
<dbReference type="InterPro" id="IPR008920">
    <property type="entry name" value="TF_FadR/GntR_C"/>
</dbReference>
<dbReference type="PROSITE" id="PS50949">
    <property type="entry name" value="HTH_GNTR"/>
    <property type="match status" value="1"/>
</dbReference>
<evidence type="ECO:0000256" key="3">
    <source>
        <dbReference type="ARBA" id="ARBA00023163"/>
    </source>
</evidence>
<keyword evidence="2" id="KW-0238">DNA-binding</keyword>
<evidence type="ECO:0000313" key="5">
    <source>
        <dbReference type="EMBL" id="EHF00164.1"/>
    </source>
</evidence>
<dbReference type="PANTHER" id="PTHR43537:SF5">
    <property type="entry name" value="UXU OPERON TRANSCRIPTIONAL REGULATOR"/>
    <property type="match status" value="1"/>
</dbReference>
<gene>
    <name evidence="5" type="ORF">HMPREF9469_01078</name>
</gene>
<dbReference type="Gene3D" id="1.10.10.10">
    <property type="entry name" value="Winged helix-like DNA-binding domain superfamily/Winged helix DNA-binding domain"/>
    <property type="match status" value="1"/>
</dbReference>
<feature type="domain" description="HTH gntR-type" evidence="4">
    <location>
        <begin position="5"/>
        <end position="73"/>
    </location>
</feature>
<name>G5HEB6_9FIRM</name>
<dbReference type="GO" id="GO:0003700">
    <property type="term" value="F:DNA-binding transcription factor activity"/>
    <property type="evidence" value="ECO:0007669"/>
    <property type="project" value="InterPro"/>
</dbReference>
<dbReference type="RefSeq" id="WP_007859939.1">
    <property type="nucleotide sequence ID" value="NZ_JH376420.1"/>
</dbReference>
<dbReference type="InterPro" id="IPR000524">
    <property type="entry name" value="Tscrpt_reg_HTH_GntR"/>
</dbReference>
<dbReference type="InterPro" id="IPR011711">
    <property type="entry name" value="GntR_C"/>
</dbReference>
<dbReference type="InterPro" id="IPR036388">
    <property type="entry name" value="WH-like_DNA-bd_sf"/>
</dbReference>
<accession>G5HEB6</accession>